<evidence type="ECO:0000256" key="7">
    <source>
        <dbReference type="SAM" id="MobiDB-lite"/>
    </source>
</evidence>
<evidence type="ECO:0000259" key="9">
    <source>
        <dbReference type="PROSITE" id="PS51212"/>
    </source>
</evidence>
<keyword evidence="2" id="KW-0812">Transmembrane</keyword>
<dbReference type="Pfam" id="PF01822">
    <property type="entry name" value="WSC"/>
    <property type="match status" value="2"/>
</dbReference>
<dbReference type="Gene3D" id="2.60.40.10">
    <property type="entry name" value="Immunoglobulins"/>
    <property type="match status" value="1"/>
</dbReference>
<dbReference type="PANTHER" id="PTHR24269:SF16">
    <property type="entry name" value="PROTEIN SLG1"/>
    <property type="match status" value="1"/>
</dbReference>
<accession>S8BB39</accession>
<dbReference type="STRING" id="1284197.S8BB39"/>
<evidence type="ECO:0000313" key="10">
    <source>
        <dbReference type="EMBL" id="EPS36328.1"/>
    </source>
</evidence>
<dbReference type="Proteomes" id="UP000015100">
    <property type="component" value="Unassembled WGS sequence"/>
</dbReference>
<organism evidence="10 11">
    <name type="scientific">Dactylellina haptotyla (strain CBS 200.50)</name>
    <name type="common">Nematode-trapping fungus</name>
    <name type="synonym">Monacrosporium haptotylum</name>
    <dbReference type="NCBI Taxonomy" id="1284197"/>
    <lineage>
        <taxon>Eukaryota</taxon>
        <taxon>Fungi</taxon>
        <taxon>Dikarya</taxon>
        <taxon>Ascomycota</taxon>
        <taxon>Pezizomycotina</taxon>
        <taxon>Orbiliomycetes</taxon>
        <taxon>Orbiliales</taxon>
        <taxon>Orbiliaceae</taxon>
        <taxon>Dactylellina</taxon>
    </lineage>
</organism>
<dbReference type="InterPro" id="IPR011047">
    <property type="entry name" value="Quinoprotein_ADH-like_sf"/>
</dbReference>
<name>S8BB39_DACHA</name>
<evidence type="ECO:0000256" key="3">
    <source>
        <dbReference type="ARBA" id="ARBA00022729"/>
    </source>
</evidence>
<dbReference type="PROSITE" id="PS51212">
    <property type="entry name" value="WSC"/>
    <property type="match status" value="2"/>
</dbReference>
<keyword evidence="6" id="KW-0325">Glycoprotein</keyword>
<dbReference type="AlphaFoldDB" id="S8BB39"/>
<evidence type="ECO:0000313" key="11">
    <source>
        <dbReference type="Proteomes" id="UP000015100"/>
    </source>
</evidence>
<dbReference type="InterPro" id="IPR002889">
    <property type="entry name" value="WSC_carb-bd"/>
</dbReference>
<reference evidence="11" key="2">
    <citation type="submission" date="2013-04" db="EMBL/GenBank/DDBJ databases">
        <title>Genomic mechanisms accounting for the adaptation to parasitism in nematode-trapping fungi.</title>
        <authorList>
            <person name="Ahren D.G."/>
        </authorList>
    </citation>
    <scope>NUCLEOTIDE SEQUENCE [LARGE SCALE GENOMIC DNA]</scope>
    <source>
        <strain evidence="11">CBS 200.50</strain>
    </source>
</reference>
<reference evidence="10 11" key="1">
    <citation type="journal article" date="2013" name="PLoS Genet.">
        <title>Genomic mechanisms accounting for the adaptation to parasitism in nematode-trapping fungi.</title>
        <authorList>
            <person name="Meerupati T."/>
            <person name="Andersson K.M."/>
            <person name="Friman E."/>
            <person name="Kumar D."/>
            <person name="Tunlid A."/>
            <person name="Ahren D."/>
        </authorList>
    </citation>
    <scope>NUCLEOTIDE SEQUENCE [LARGE SCALE GENOMIC DNA]</scope>
    <source>
        <strain evidence="10 11">CBS 200.50</strain>
    </source>
</reference>
<dbReference type="OMA" id="WILNTDD"/>
<evidence type="ECO:0000256" key="5">
    <source>
        <dbReference type="ARBA" id="ARBA00023136"/>
    </source>
</evidence>
<feature type="chain" id="PRO_5004548963" description="WSC domain-containing protein" evidence="8">
    <location>
        <begin position="20"/>
        <end position="1263"/>
    </location>
</feature>
<gene>
    <name evidence="10" type="ORF">H072_10165</name>
</gene>
<proteinExistence type="predicted"/>
<evidence type="ECO:0000256" key="6">
    <source>
        <dbReference type="ARBA" id="ARBA00023180"/>
    </source>
</evidence>
<keyword evidence="4" id="KW-1133">Transmembrane helix</keyword>
<dbReference type="InterPro" id="IPR051836">
    <property type="entry name" value="Kremen_rcpt"/>
</dbReference>
<dbReference type="SUPFAM" id="SSF50998">
    <property type="entry name" value="Quinoprotein alcohol dehydrogenase-like"/>
    <property type="match status" value="1"/>
</dbReference>
<dbReference type="EMBL" id="AQGS01000925">
    <property type="protein sequence ID" value="EPS36328.1"/>
    <property type="molecule type" value="Genomic_DNA"/>
</dbReference>
<evidence type="ECO:0000256" key="1">
    <source>
        <dbReference type="ARBA" id="ARBA00004167"/>
    </source>
</evidence>
<keyword evidence="5" id="KW-0472">Membrane</keyword>
<comment type="subcellular location">
    <subcellularLocation>
        <location evidence="1">Membrane</location>
        <topology evidence="1">Single-pass membrane protein</topology>
    </subcellularLocation>
</comment>
<evidence type="ECO:0000256" key="8">
    <source>
        <dbReference type="SAM" id="SignalP"/>
    </source>
</evidence>
<evidence type="ECO:0000256" key="2">
    <source>
        <dbReference type="ARBA" id="ARBA00022692"/>
    </source>
</evidence>
<dbReference type="SMART" id="SM00321">
    <property type="entry name" value="WSC"/>
    <property type="match status" value="2"/>
</dbReference>
<dbReference type="HOGENOM" id="CLU_000702_0_0_1"/>
<keyword evidence="3 8" id="KW-0732">Signal</keyword>
<sequence length="1263" mass="133561">MWLFLILTLVATFTGRAKAVAATDEYQDADPAQSGYLSNHNLHPNVVNSALFGELWRIPFNKNEKFYAKPLVYTPSAPGSRQLVILASTQNYIYAIDAINGTLIRTRQVATPFLVSDIQCSDLPNTVGIVGTPIIDPLTDTLYFFSKTYRGDQIGLVNGVYKFFAINVVNFADVGGYPMTIDGSKSDGDDNQYFMGGTHLQRPSLAYINGVVYGGFGSHCDKYNYTGWVFGIDVAKKQIVNVFTTATAPFVAPPDGTGIQSERAGSAIWHGGMGLSTDSNTRLFFVTGNGEGHQNKDTPASGKTPLLTLDEAVVNMKIDPTTGKLSVFDYFQPFDYISLDAADKDLGAAGLTLLDTNVFKGTGVSRMGVTGGKNGKAYVVNLDDLGGYKLGRGGTDNCIQSIQLDNPTFGGAGSYPLEGGYFYFSPTGSPIAAYKLGKDENGKPVFSLAGKSAKTIGGRLGPVTVTSFKNQEGTGIAWVCDNNSGLRAFYAVPENNVLTEITLPPTGGSGKFSRPAFGDGKVYMTTGSGILIALGSPVNLPLNCTDPIEFDRVTTGQSKNMTVTCVANIATKINGAVVSDDSFTVKNSSFPSAQIKKGDTFTFNVLWTPGSEAPGVKTGAINILTTNSVSKYVTSQPLNLRGIIVSSNAYLEANPGVVDFGGVIVGQESSSGVSVSFTISNTGSSDLIISKFSYAPTNQIDNTAITYLALTANSDNTYSAGPAFKLSSLPSTGQSIAPGASLTTTANFKAVNGVGNYASILKIESNGGSDKILLSGSASTAPKARFEIQNAAGQWEKKFSFDFGNVTSGSNSIANIRMCNDGGSPLIITKSKPPGNTELFATSMTDDLYEGQNIVSGQCGTGSVKFQPIPMVPNTDSHPVSDPWVLNVNDLTFGLHEVAFQGNAMARQLGPLLPNGMAQYKYLGCFQEPASGRLFPKNTNLNNNATVGLCAETGLGNKYIFAGTQYHRECWQGNTPPPDSNFFPESASKCTWSCTGDVTQPCGGDGKFMNVFYDQLRYTPSGAAISSTTTASSTSTTSTTSSSPSSTTTTTSRTTTLASTTSTTTTTSQTTTPSTTSTTSPPTTTTTTTPTTTTTTTIPATTPTTITTTPTTTTTHPPTTTTTTTTSSIILVTTTTFSTTTKTTTTTSKPVSTGPVVNDSIEGWKHRGCWLDPPDGGAKAVGESTKFYKKYTTDNMTVALCLDYCDNLDYGYAGLEYKRECYCSNVFIGEDIVDCTMPCMGNASEICGGSRRMNVYKAVDLSA</sequence>
<feature type="domain" description="WSC" evidence="9">
    <location>
        <begin position="1163"/>
        <end position="1259"/>
    </location>
</feature>
<comment type="caution">
    <text evidence="10">The sequence shown here is derived from an EMBL/GenBank/DDBJ whole genome shotgun (WGS) entry which is preliminary data.</text>
</comment>
<dbReference type="PANTHER" id="PTHR24269">
    <property type="entry name" value="KREMEN PROTEIN"/>
    <property type="match status" value="1"/>
</dbReference>
<feature type="domain" description="WSC" evidence="9">
    <location>
        <begin position="919"/>
        <end position="1014"/>
    </location>
</feature>
<feature type="signal peptide" evidence="8">
    <location>
        <begin position="1"/>
        <end position="19"/>
    </location>
</feature>
<feature type="region of interest" description="Disordered" evidence="7">
    <location>
        <begin position="1025"/>
        <end position="1125"/>
    </location>
</feature>
<dbReference type="OrthoDB" id="5985073at2759"/>
<dbReference type="eggNOG" id="KOG4157">
    <property type="taxonomic scope" value="Eukaryota"/>
</dbReference>
<protein>
    <recommendedName>
        <fullName evidence="9">WSC domain-containing protein</fullName>
    </recommendedName>
</protein>
<evidence type="ECO:0000256" key="4">
    <source>
        <dbReference type="ARBA" id="ARBA00022989"/>
    </source>
</evidence>
<dbReference type="InterPro" id="IPR013783">
    <property type="entry name" value="Ig-like_fold"/>
</dbReference>
<dbReference type="GO" id="GO:0005886">
    <property type="term" value="C:plasma membrane"/>
    <property type="evidence" value="ECO:0007669"/>
    <property type="project" value="TreeGrafter"/>
</dbReference>
<keyword evidence="11" id="KW-1185">Reference proteome</keyword>